<feature type="region of interest" description="Disordered" evidence="5">
    <location>
        <begin position="1660"/>
        <end position="1712"/>
    </location>
</feature>
<proteinExistence type="predicted"/>
<keyword evidence="4 6" id="KW-0472">Membrane</keyword>
<evidence type="ECO:0000256" key="6">
    <source>
        <dbReference type="SAM" id="Phobius"/>
    </source>
</evidence>
<dbReference type="InterPro" id="IPR007452">
    <property type="entry name" value="TamB_C"/>
</dbReference>
<dbReference type="PANTHER" id="PTHR36985:SF1">
    <property type="entry name" value="TRANSLOCATION AND ASSEMBLY MODULE SUBUNIT TAMB"/>
    <property type="match status" value="1"/>
</dbReference>
<comment type="caution">
    <text evidence="8">The sequence shown here is derived from an EMBL/GenBank/DDBJ whole genome shotgun (WGS) entry which is preliminary data.</text>
</comment>
<keyword evidence="3 6" id="KW-1133">Transmembrane helix</keyword>
<evidence type="ECO:0000256" key="4">
    <source>
        <dbReference type="ARBA" id="ARBA00023136"/>
    </source>
</evidence>
<evidence type="ECO:0000256" key="5">
    <source>
        <dbReference type="SAM" id="MobiDB-lite"/>
    </source>
</evidence>
<feature type="domain" description="Translocation and assembly module TamB C-terminal" evidence="7">
    <location>
        <begin position="1206"/>
        <end position="1646"/>
    </location>
</feature>
<dbReference type="Pfam" id="PF04357">
    <property type="entry name" value="TamB"/>
    <property type="match status" value="1"/>
</dbReference>
<dbReference type="PANTHER" id="PTHR36985">
    <property type="entry name" value="TRANSLOCATION AND ASSEMBLY MODULE SUBUNIT TAMB"/>
    <property type="match status" value="1"/>
</dbReference>
<accession>A0A315ZB07</accession>
<evidence type="ECO:0000256" key="3">
    <source>
        <dbReference type="ARBA" id="ARBA00022989"/>
    </source>
</evidence>
<sequence length="1712" mass="193318">MTNKTTLLKKILRITLRIVIGIFLGILFLLFLISLILKVPFLQTKIVHGLSGVLKDKLQTELSIGKIALDFPESLTIDQVYIEDLQQDTLVYIGHLSVGFKLLPFLHNTVHLDDVEIEDVTVKLIEYKSDSLYNYQFIIDAFTSDSTTTDPVEEDTTASNLPTILAKHILLENISFRMGSELDSSDMQFYVGHFSSGVEIDLNKGIYDISETGLKNTWGSIILANSPDQEPEKEVEADSTPIDMTFNLKSLDASNISYKQGDTRGQMLLDTQLPSAEVQNLSVSLFKQSVDGELLEIEGCETNIQFLPTNTTNKDTLDVADNEKPTDGSIQELFDTGWDISLKKGELNKIAFSLNDYNVPEMESGMDYSHMVFDDIYLEINEFVWKDDRMNGKINSISLKEHNGFNLKGLQTSFIVSSYRMSLNQLFLQTSVSRITGNLDMQTPNGILAMTERNGVYFDIDLPNTKIGEDDIFTFAPFLKEQAVLDTLFDNNLNLSADINGGFDSLIFHKFEVGLLSGTDLALNGYLLNLLEVENIGGDVDKLSLVAPPKDLKKLQSGLGLYQLNLLNDSLLFNTDFYGDYDRWSAKVNLKYGRNKVILDAERVQNYNTTLNFKLRSLGYILKIPELGLLNGKLKLNSSDIFWSDSLATTAKLKIKKFEYDSVALEKSKIKLTVDDEVIYADWSLITPFVTTEGNSQVEIKDSILYVKPSLRINDFRPSFISDVDSSMQLSLALDGNFIAKDVTDLNAKLKIFDIDLAYKDQLLTDKRIDIAVNSRDSVFRTDISGDLLDIEYKMTSPLERLGDDFQNMINHYYPISDTLTDSTATTFPDLDLKFQILDFSFLDMIDPNIKIDRMEPITISLDSDTKEIEGKIDIVNLSYSQYTLDSITCDIMGNEESVGVDLVFHDLSPSDSIGFDSLEFQAELKDKKLFFDIYGDDQFQEDFTIFDFGFQIEKPDTINIIRFNEDFTIRNRAWNVDPKNRIDLYAIPYFDNFILEGEGRKLDIQSSFRNGVQFTDLRIDRFSLDEIFYALGLAEDSIRANLSTELILIHKDSTLDAEGKLSIEDIAARGQSFGDFRNEFKYTDQESVEFDLSLEGEIGNISLVGDYPFEEGQTISTTLSLAPFNYAPLNVFAEDFIEGLEGELNGKIAVSGDLGEPKVRGGLDFTSSSFFVTPLDVPLEGNGGKIDFDEEGIHIDELSFVDSMRHGITLDGDIFTEHYQDFKMDMKLSVNEFTALDSKKKEGVPYFGKFIVSTETDIKGTFEKPRINTKLDIINGTNTTYIFSSEGENNRGEDVIQFRQKDQEIPEEEKITGMDLEIDIGIEEEVTFKILLDERTGDMLSVQGGGDLLFELDSTGNMSLNGKFEVTQGSYDLTLYKVIPKSFELDKGSFLYWSGDITSPLIDITATYRVKASPSQLIESYMQSVGGGSFDSNRYSKRRLFDVKMKMSGYLDNPDLSFDILYPVSLETNDSDNTIDQALSNLRDNPNVLNKQVFGLLALGAFIPVDEAMNSSSINEATSGLVSNFLSDRLNEFSSDFIKGFDLNFDVEQYNQENSSGQSGTRTDVGVSVKKNLFNERLTILVGGAVAVQDEVQNETNSFSTDVEVEYKIKKDGRLRIKAYSENSDTNFGNDVYKNGLSLLFQKQYTKFKELFEKTPQEIEDKRLKKEKKQKRKEERRRRKNKKSKDSPVLKEESDSLQLKEDQKGSNEEEK</sequence>
<dbReference type="EMBL" id="QGDO01000003">
    <property type="protein sequence ID" value="PWJ42339.1"/>
    <property type="molecule type" value="Genomic_DNA"/>
</dbReference>
<protein>
    <submittedName>
        <fullName evidence="8">Uncharacterized protein DUF490</fullName>
    </submittedName>
</protein>
<dbReference type="Proteomes" id="UP000245535">
    <property type="component" value="Unassembled WGS sequence"/>
</dbReference>
<keyword evidence="9" id="KW-1185">Reference proteome</keyword>
<evidence type="ECO:0000259" key="7">
    <source>
        <dbReference type="Pfam" id="PF04357"/>
    </source>
</evidence>
<evidence type="ECO:0000313" key="8">
    <source>
        <dbReference type="EMBL" id="PWJ42339.1"/>
    </source>
</evidence>
<dbReference type="GO" id="GO:0009306">
    <property type="term" value="P:protein secretion"/>
    <property type="evidence" value="ECO:0007669"/>
    <property type="project" value="InterPro"/>
</dbReference>
<evidence type="ECO:0000256" key="2">
    <source>
        <dbReference type="ARBA" id="ARBA00022692"/>
    </source>
</evidence>
<reference evidence="8 9" key="1">
    <citation type="submission" date="2018-03" db="EMBL/GenBank/DDBJ databases">
        <title>Genomic Encyclopedia of Archaeal and Bacterial Type Strains, Phase II (KMG-II): from individual species to whole genera.</title>
        <authorList>
            <person name="Goeker M."/>
        </authorList>
    </citation>
    <scope>NUCLEOTIDE SEQUENCE [LARGE SCALE GENOMIC DNA]</scope>
    <source>
        <strain evidence="8 9">DSM 28229</strain>
    </source>
</reference>
<feature type="compositionally biased region" description="Basic and acidic residues" evidence="5">
    <location>
        <begin position="1685"/>
        <end position="1712"/>
    </location>
</feature>
<evidence type="ECO:0000313" key="9">
    <source>
        <dbReference type="Proteomes" id="UP000245535"/>
    </source>
</evidence>
<feature type="transmembrane region" description="Helical" evidence="6">
    <location>
        <begin position="14"/>
        <end position="37"/>
    </location>
</feature>
<keyword evidence="2 6" id="KW-0812">Transmembrane</keyword>
<evidence type="ECO:0000256" key="1">
    <source>
        <dbReference type="ARBA" id="ARBA00004167"/>
    </source>
</evidence>
<feature type="compositionally biased region" description="Basic residues" evidence="5">
    <location>
        <begin position="1666"/>
        <end position="1684"/>
    </location>
</feature>
<dbReference type="GO" id="GO:0005886">
    <property type="term" value="C:plasma membrane"/>
    <property type="evidence" value="ECO:0007669"/>
    <property type="project" value="InterPro"/>
</dbReference>
<dbReference type="OrthoDB" id="9811276at2"/>
<gene>
    <name evidence="8" type="ORF">BC781_103591</name>
</gene>
<dbReference type="RefSeq" id="WP_109619202.1">
    <property type="nucleotide sequence ID" value="NZ_QGDO01000003.1"/>
</dbReference>
<name>A0A315ZB07_SEDFL</name>
<comment type="subcellular location">
    <subcellularLocation>
        <location evidence="1">Membrane</location>
        <topology evidence="1">Single-pass membrane protein</topology>
    </subcellularLocation>
</comment>
<organism evidence="8 9">
    <name type="scientific">Sediminitomix flava</name>
    <dbReference type="NCBI Taxonomy" id="379075"/>
    <lineage>
        <taxon>Bacteria</taxon>
        <taxon>Pseudomonadati</taxon>
        <taxon>Bacteroidota</taxon>
        <taxon>Cytophagia</taxon>
        <taxon>Cytophagales</taxon>
        <taxon>Flammeovirgaceae</taxon>
        <taxon>Sediminitomix</taxon>
    </lineage>
</organism>